<reference evidence="20" key="2">
    <citation type="submission" date="2023-04" db="EMBL/GenBank/DDBJ databases">
        <authorList>
            <person name="Beletskiy A.V."/>
            <person name="Mardanov A.V."/>
            <person name="Ravin N.V."/>
        </authorList>
    </citation>
    <scope>NUCLEOTIDE SEQUENCE</scope>
    <source>
        <strain evidence="20">GKL-01</strain>
    </source>
</reference>
<dbReference type="GO" id="GO:0070069">
    <property type="term" value="C:cytochrome complex"/>
    <property type="evidence" value="ECO:0007669"/>
    <property type="project" value="InterPro"/>
</dbReference>
<protein>
    <recommendedName>
        <fullName evidence="14">SoxAX cytochrome complex subunit A</fullName>
        <ecNumber evidence="14">2.8.5.2</ecNumber>
    </recommendedName>
    <alternativeName>
        <fullName evidence="14">Protein SoxA</fullName>
    </alternativeName>
    <alternativeName>
        <fullName evidence="14">Sulfur oxidizing protein A</fullName>
    </alternativeName>
    <alternativeName>
        <fullName evidence="14">Thiosulfate-oxidizing multienzyme system protein SoxA</fullName>
    </alternativeName>
</protein>
<evidence type="ECO:0000256" key="13">
    <source>
        <dbReference type="ARBA" id="ARBA00048423"/>
    </source>
</evidence>
<evidence type="ECO:0000256" key="11">
    <source>
        <dbReference type="ARBA" id="ARBA00025746"/>
    </source>
</evidence>
<feature type="binding site" evidence="16">
    <location>
        <position position="232"/>
    </location>
    <ligand>
        <name>substrate</name>
    </ligand>
</feature>
<dbReference type="AlphaFoldDB" id="A0AA95KL69"/>
<gene>
    <name evidence="20" type="primary">soxA</name>
    <name evidence="20" type="ORF">QJT80_03915</name>
</gene>
<evidence type="ECO:0000256" key="18">
    <source>
        <dbReference type="SAM" id="SignalP"/>
    </source>
</evidence>
<proteinExistence type="inferred from homology"/>
<comment type="subcellular location">
    <subcellularLocation>
        <location evidence="1 14">Periplasm</location>
    </subcellularLocation>
</comment>
<dbReference type="GO" id="GO:0016669">
    <property type="term" value="F:oxidoreductase activity, acting on a sulfur group of donors, cytochrome as acceptor"/>
    <property type="evidence" value="ECO:0007669"/>
    <property type="project" value="InterPro"/>
</dbReference>
<dbReference type="Proteomes" id="UP001300672">
    <property type="component" value="Chromosome"/>
</dbReference>
<dbReference type="InterPro" id="IPR036909">
    <property type="entry name" value="Cyt_c-like_dom_sf"/>
</dbReference>
<feature type="binding site" description="covalent" evidence="16">
    <location>
        <position position="192"/>
    </location>
    <ligand>
        <name>heme c</name>
        <dbReference type="ChEBI" id="CHEBI:61717"/>
        <label>2</label>
    </ligand>
</feature>
<keyword evidence="7 18" id="KW-0732">Signal</keyword>
<name>A0AA95KL69_9GAMM</name>
<dbReference type="GO" id="GO:0016740">
    <property type="term" value="F:transferase activity"/>
    <property type="evidence" value="ECO:0007669"/>
    <property type="project" value="UniProtKB-KW"/>
</dbReference>
<feature type="domain" description="Cytochrome c" evidence="19">
    <location>
        <begin position="76"/>
        <end position="158"/>
    </location>
</feature>
<evidence type="ECO:0000256" key="10">
    <source>
        <dbReference type="ARBA" id="ARBA00023004"/>
    </source>
</evidence>
<dbReference type="Gene3D" id="1.10.760.10">
    <property type="entry name" value="Cytochrome c-like domain"/>
    <property type="match status" value="2"/>
</dbReference>
<comment type="similarity">
    <text evidence="11 14">Belongs to the SoxA family.</text>
</comment>
<keyword evidence="4 14" id="KW-0349">Heme</keyword>
<evidence type="ECO:0000256" key="2">
    <source>
        <dbReference type="ARBA" id="ARBA00011530"/>
    </source>
</evidence>
<evidence type="ECO:0000256" key="1">
    <source>
        <dbReference type="ARBA" id="ARBA00004418"/>
    </source>
</evidence>
<comment type="cofactor">
    <cofactor evidence="16">
        <name>heme</name>
        <dbReference type="ChEBI" id="CHEBI:30413"/>
    </cofactor>
    <text evidence="16">Binds 2 heme groups per subunit.</text>
</comment>
<dbReference type="InterPro" id="IPR025710">
    <property type="entry name" value="SoxA"/>
</dbReference>
<evidence type="ECO:0000256" key="8">
    <source>
        <dbReference type="ARBA" id="ARBA00022764"/>
    </source>
</evidence>
<evidence type="ECO:0000256" key="5">
    <source>
        <dbReference type="ARBA" id="ARBA00022679"/>
    </source>
</evidence>
<evidence type="ECO:0000256" key="12">
    <source>
        <dbReference type="ARBA" id="ARBA00048077"/>
    </source>
</evidence>
<feature type="binding site" description="axial binding residue" evidence="17">
    <location>
        <position position="193"/>
    </location>
    <ligand>
        <name>heme c</name>
        <dbReference type="ChEBI" id="CHEBI:61717"/>
        <label>2</label>
    </ligand>
    <ligandPart>
        <name>Fe</name>
        <dbReference type="ChEBI" id="CHEBI:18248"/>
    </ligandPart>
</feature>
<evidence type="ECO:0000256" key="17">
    <source>
        <dbReference type="PIRSR" id="PIRSR038455-3"/>
    </source>
</evidence>
<organism evidence="20">
    <name type="scientific">Candidatus Thiocaldithrix dubininis</name>
    <dbReference type="NCBI Taxonomy" id="3080823"/>
    <lineage>
        <taxon>Bacteria</taxon>
        <taxon>Pseudomonadati</taxon>
        <taxon>Pseudomonadota</taxon>
        <taxon>Gammaproteobacteria</taxon>
        <taxon>Thiotrichales</taxon>
        <taxon>Thiotrichaceae</taxon>
        <taxon>Candidatus Thiocaldithrix</taxon>
    </lineage>
</organism>
<feature type="binding site" description="axial binding residue" evidence="17">
    <location>
        <position position="125"/>
    </location>
    <ligand>
        <name>heme c</name>
        <dbReference type="ChEBI" id="CHEBI:61717"/>
        <label>1</label>
    </ligand>
    <ligandPart>
        <name>Fe</name>
        <dbReference type="ChEBI" id="CHEBI:18248"/>
    </ligandPart>
</feature>
<dbReference type="InterPro" id="IPR009056">
    <property type="entry name" value="Cyt_c-like_dom"/>
</dbReference>
<dbReference type="GO" id="GO:0019417">
    <property type="term" value="P:sulfur oxidation"/>
    <property type="evidence" value="ECO:0007669"/>
    <property type="project" value="InterPro"/>
</dbReference>
<dbReference type="GO" id="GO:0009055">
    <property type="term" value="F:electron transfer activity"/>
    <property type="evidence" value="ECO:0007669"/>
    <property type="project" value="InterPro"/>
</dbReference>
<dbReference type="EMBL" id="CP124755">
    <property type="protein sequence ID" value="WGZ91623.1"/>
    <property type="molecule type" value="Genomic_DNA"/>
</dbReference>
<keyword evidence="6 14" id="KW-0479">Metal-binding</keyword>
<evidence type="ECO:0000256" key="7">
    <source>
        <dbReference type="ARBA" id="ARBA00022729"/>
    </source>
</evidence>
<keyword evidence="8 14" id="KW-0574">Periplasm</keyword>
<evidence type="ECO:0000313" key="20">
    <source>
        <dbReference type="EMBL" id="WGZ91623.1"/>
    </source>
</evidence>
<comment type="subunit">
    <text evidence="2 14">Heterodimer of SoxA and SoxX.</text>
</comment>
<evidence type="ECO:0000259" key="19">
    <source>
        <dbReference type="Pfam" id="PF21342"/>
    </source>
</evidence>
<evidence type="ECO:0000256" key="16">
    <source>
        <dbReference type="PIRSR" id="PIRSR038455-2"/>
    </source>
</evidence>
<evidence type="ECO:0000256" key="4">
    <source>
        <dbReference type="ARBA" id="ARBA00022617"/>
    </source>
</evidence>
<dbReference type="GO" id="GO:0046872">
    <property type="term" value="F:metal ion binding"/>
    <property type="evidence" value="ECO:0007669"/>
    <property type="project" value="UniProtKB-KW"/>
</dbReference>
<dbReference type="GO" id="GO:0042597">
    <property type="term" value="C:periplasmic space"/>
    <property type="evidence" value="ECO:0007669"/>
    <property type="project" value="UniProtKB-SubCell"/>
</dbReference>
<dbReference type="KEGG" id="tdu:QJT80_03915"/>
<feature type="signal peptide" evidence="18">
    <location>
        <begin position="1"/>
        <end position="20"/>
    </location>
</feature>
<feature type="chain" id="PRO_5041733689" description="SoxAX cytochrome complex subunit A" evidence="18">
    <location>
        <begin position="21"/>
        <end position="275"/>
    </location>
</feature>
<comment type="catalytic activity">
    <reaction evidence="13 14">
        <text>S-sulfanyl-L-cysteinyl-[SoxY protein] + thiosulfate + 2 Fe(III)-[cytochrome c] = S-(2-sulfodisulfanyl)-L-cysteinyl-[SoxY protein] + 2 Fe(II)-[cytochrome c] + 2 H(+)</text>
        <dbReference type="Rhea" id="RHEA:51224"/>
        <dbReference type="Rhea" id="RHEA-COMP:10350"/>
        <dbReference type="Rhea" id="RHEA-COMP:14399"/>
        <dbReference type="Rhea" id="RHEA-COMP:14689"/>
        <dbReference type="Rhea" id="RHEA-COMP:14690"/>
        <dbReference type="ChEBI" id="CHEBI:15378"/>
        <dbReference type="ChEBI" id="CHEBI:29033"/>
        <dbReference type="ChEBI" id="CHEBI:29034"/>
        <dbReference type="ChEBI" id="CHEBI:33542"/>
        <dbReference type="ChEBI" id="CHEBI:61963"/>
        <dbReference type="ChEBI" id="CHEBI:140664"/>
        <dbReference type="EC" id="2.8.5.2"/>
    </reaction>
</comment>
<dbReference type="GO" id="GO:0020037">
    <property type="term" value="F:heme binding"/>
    <property type="evidence" value="ECO:0007669"/>
    <property type="project" value="InterPro"/>
</dbReference>
<keyword evidence="9 14" id="KW-0249">Electron transport</keyword>
<keyword evidence="3 14" id="KW-0813">Transport</keyword>
<sequence length="275" mass="31649">MPLKWFIGAVMLVAAATAQADPAKDLKQFQDYFKKKFPNVEFADYANGAYALDEKFREQWKEMEEFPPYELDVDAGKALWEKPFANGKSYKDCFTEDLKDIRAKYPYYDAKKDTIATMEGALNECRKSNGEEPIKDLKRNEMAQLVAYVAMEGRGQKINIPTPKGGALKWYEKGKNFFYTKRGQLNMACADCHIQSSGKFLRAELLSPALGHTTHWPVYRSKWGYLGTLHQRYIGCNEQVRAQPFKPQSDEYKALEFFETYMSNGLEWNGPASRK</sequence>
<accession>A0AA95KL69</accession>
<evidence type="ECO:0000256" key="9">
    <source>
        <dbReference type="ARBA" id="ARBA00022982"/>
    </source>
</evidence>
<dbReference type="EC" id="2.8.5.2" evidence="14"/>
<evidence type="ECO:0000256" key="3">
    <source>
        <dbReference type="ARBA" id="ARBA00022448"/>
    </source>
</evidence>
<dbReference type="Pfam" id="PF21342">
    <property type="entry name" value="SoxA-TsdA_cyt-c"/>
    <property type="match status" value="1"/>
</dbReference>
<dbReference type="SUPFAM" id="SSF46626">
    <property type="entry name" value="Cytochrome c"/>
    <property type="match status" value="2"/>
</dbReference>
<comment type="catalytic activity">
    <reaction evidence="12 14">
        <text>L-cysteinyl-[SoxY protein] + thiosulfate + 2 Fe(III)-[cytochrome c] = S-sulfosulfanyl-L-cysteinyl-[SoxY protein] + 2 Fe(II)-[cytochrome c] + 2 H(+)</text>
        <dbReference type="Rhea" id="RHEA:56720"/>
        <dbReference type="Rhea" id="RHEA-COMP:10350"/>
        <dbReference type="Rhea" id="RHEA-COMP:14328"/>
        <dbReference type="Rhea" id="RHEA-COMP:14399"/>
        <dbReference type="Rhea" id="RHEA-COMP:14691"/>
        <dbReference type="ChEBI" id="CHEBI:15378"/>
        <dbReference type="ChEBI" id="CHEBI:29033"/>
        <dbReference type="ChEBI" id="CHEBI:29034"/>
        <dbReference type="ChEBI" id="CHEBI:29950"/>
        <dbReference type="ChEBI" id="CHEBI:33542"/>
        <dbReference type="ChEBI" id="CHEBI:139321"/>
        <dbReference type="EC" id="2.8.5.2"/>
    </reaction>
</comment>
<dbReference type="NCBIfam" id="TIGR04484">
    <property type="entry name" value="thiosulf_SoxA"/>
    <property type="match status" value="1"/>
</dbReference>
<feature type="binding site" description="covalent" evidence="16">
    <location>
        <position position="189"/>
    </location>
    <ligand>
        <name>heme c</name>
        <dbReference type="ChEBI" id="CHEBI:61717"/>
        <label>2</label>
    </ligand>
</feature>
<dbReference type="PIRSF" id="PIRSF038455">
    <property type="entry name" value="SoxA"/>
    <property type="match status" value="1"/>
</dbReference>
<evidence type="ECO:0000256" key="15">
    <source>
        <dbReference type="PIRSR" id="PIRSR038455-1"/>
    </source>
</evidence>
<evidence type="ECO:0000256" key="14">
    <source>
        <dbReference type="PIRNR" id="PIRNR038455"/>
    </source>
</evidence>
<reference evidence="20" key="1">
    <citation type="journal article" date="2023" name="Int. J. Mol. Sci.">
        <title>Metagenomics Revealed a New Genus 'Candidatus Thiocaldithrix dubininis' gen. nov., sp. nov. and a New Species 'Candidatus Thiothrix putei' sp. nov. in the Family Thiotrichaceae, Some Members of Which Have Traits of Both Na+- and H+-Motive Energetics.</title>
        <authorList>
            <person name="Ravin N.V."/>
            <person name="Muntyan M.S."/>
            <person name="Smolyakov D.D."/>
            <person name="Rudenko T.S."/>
            <person name="Beletsky A.V."/>
            <person name="Mardanov A.V."/>
            <person name="Grabovich M.Y."/>
        </authorList>
    </citation>
    <scope>NUCLEOTIDE SEQUENCE</scope>
    <source>
        <strain evidence="20">GKL-01</strain>
    </source>
</reference>
<keyword evidence="5 14" id="KW-0808">Transferase</keyword>
<feature type="active site" description="Cysteine persulfide intermediate" evidence="15">
    <location>
        <position position="236"/>
    </location>
</feature>
<evidence type="ECO:0000256" key="6">
    <source>
        <dbReference type="ARBA" id="ARBA00022723"/>
    </source>
</evidence>
<keyword evidence="10 14" id="KW-0408">Iron</keyword>
<feature type="binding site" description="axial binding residue" evidence="17">
    <location>
        <position position="236"/>
    </location>
    <ligand>
        <name>heme c</name>
        <dbReference type="ChEBI" id="CHEBI:61717"/>
        <label>2</label>
    </ligand>
    <ligandPart>
        <name>Fe</name>
        <dbReference type="ChEBI" id="CHEBI:18248"/>
    </ligandPart>
</feature>
<feature type="binding site" description="covalent" evidence="16">
    <location>
        <position position="93"/>
    </location>
    <ligand>
        <name>heme c</name>
        <dbReference type="ChEBI" id="CHEBI:61717"/>
        <label>1</label>
    </ligand>
</feature>